<keyword evidence="2 3" id="KW-0560">Oxidoreductase</keyword>
<dbReference type="Gene3D" id="3.40.50.720">
    <property type="entry name" value="NAD(P)-binding Rossmann-like Domain"/>
    <property type="match status" value="1"/>
</dbReference>
<organism evidence="3 4">
    <name type="scientific">Armatimonas rosea</name>
    <dbReference type="NCBI Taxonomy" id="685828"/>
    <lineage>
        <taxon>Bacteria</taxon>
        <taxon>Bacillati</taxon>
        <taxon>Armatimonadota</taxon>
        <taxon>Armatimonadia</taxon>
        <taxon>Armatimonadales</taxon>
        <taxon>Armatimonadaceae</taxon>
        <taxon>Armatimonas</taxon>
    </lineage>
</organism>
<dbReference type="SUPFAM" id="SSF51735">
    <property type="entry name" value="NAD(P)-binding Rossmann-fold domains"/>
    <property type="match status" value="1"/>
</dbReference>
<evidence type="ECO:0000256" key="1">
    <source>
        <dbReference type="ARBA" id="ARBA00006484"/>
    </source>
</evidence>
<dbReference type="InterPro" id="IPR002347">
    <property type="entry name" value="SDR_fam"/>
</dbReference>
<dbReference type="EMBL" id="JACHGW010000002">
    <property type="protein sequence ID" value="MBB6050144.1"/>
    <property type="molecule type" value="Genomic_DNA"/>
</dbReference>
<dbReference type="GO" id="GO:0004316">
    <property type="term" value="F:3-oxoacyl-[acyl-carrier-protein] reductase (NADPH) activity"/>
    <property type="evidence" value="ECO:0007669"/>
    <property type="project" value="UniProtKB-EC"/>
</dbReference>
<dbReference type="CDD" id="cd05233">
    <property type="entry name" value="SDR_c"/>
    <property type="match status" value="1"/>
</dbReference>
<sequence length="265" mass="27125">METMDLAGKVALVTGSGRGLGHTMASRLAARGAIVAIHDISREAPAEFGEFADLDASAAAAGAKLGVVGDVSSESDVARFIGEIEAALGPIDILVNAAGGDIAAAGGKPKPNDALGVKLVDMHAMLNRNLIGTILLCQAVGGKMAERKGGAIVNIASSAAHIGRDDGVIYAVAKAGIVEYTRCLAYQLRPHAVRVNAVSPGPTRTARFDATRPLDPAMTVTEGTLDRYGLPAEVADGVVFLCSPEARFISGQILRVDGGLQLFAA</sequence>
<keyword evidence="4" id="KW-1185">Reference proteome</keyword>
<dbReference type="FunFam" id="3.40.50.720:FF:000084">
    <property type="entry name" value="Short-chain dehydrogenase reductase"/>
    <property type="match status" value="1"/>
</dbReference>
<dbReference type="PRINTS" id="PR00080">
    <property type="entry name" value="SDRFAMILY"/>
</dbReference>
<evidence type="ECO:0000313" key="4">
    <source>
        <dbReference type="Proteomes" id="UP000520814"/>
    </source>
</evidence>
<dbReference type="AlphaFoldDB" id="A0A7W9SQJ2"/>
<dbReference type="PROSITE" id="PS00061">
    <property type="entry name" value="ADH_SHORT"/>
    <property type="match status" value="1"/>
</dbReference>
<accession>A0A7W9SQJ2</accession>
<reference evidence="3 4" key="1">
    <citation type="submission" date="2020-08" db="EMBL/GenBank/DDBJ databases">
        <title>Genomic Encyclopedia of Type Strains, Phase IV (KMG-IV): sequencing the most valuable type-strain genomes for metagenomic binning, comparative biology and taxonomic classification.</title>
        <authorList>
            <person name="Goeker M."/>
        </authorList>
    </citation>
    <scope>NUCLEOTIDE SEQUENCE [LARGE SCALE GENOMIC DNA]</scope>
    <source>
        <strain evidence="3 4">DSM 23562</strain>
    </source>
</reference>
<dbReference type="PANTHER" id="PTHR42760">
    <property type="entry name" value="SHORT-CHAIN DEHYDROGENASES/REDUCTASES FAMILY MEMBER"/>
    <property type="match status" value="1"/>
</dbReference>
<evidence type="ECO:0000313" key="3">
    <source>
        <dbReference type="EMBL" id="MBB6050144.1"/>
    </source>
</evidence>
<dbReference type="RefSeq" id="WP_184194525.1">
    <property type="nucleotide sequence ID" value="NZ_JACHGW010000002.1"/>
</dbReference>
<comment type="caution">
    <text evidence="3">The sequence shown here is derived from an EMBL/GenBank/DDBJ whole genome shotgun (WGS) entry which is preliminary data.</text>
</comment>
<proteinExistence type="inferred from homology"/>
<comment type="similarity">
    <text evidence="1">Belongs to the short-chain dehydrogenases/reductases (SDR) family.</text>
</comment>
<evidence type="ECO:0000256" key="2">
    <source>
        <dbReference type="ARBA" id="ARBA00023002"/>
    </source>
</evidence>
<dbReference type="EC" id="1.1.1.100" evidence="3"/>
<dbReference type="PRINTS" id="PR00081">
    <property type="entry name" value="GDHRDH"/>
</dbReference>
<dbReference type="Proteomes" id="UP000520814">
    <property type="component" value="Unassembled WGS sequence"/>
</dbReference>
<name>A0A7W9SQJ2_ARMRO</name>
<dbReference type="InterPro" id="IPR020904">
    <property type="entry name" value="Sc_DH/Rdtase_CS"/>
</dbReference>
<dbReference type="Pfam" id="PF13561">
    <property type="entry name" value="adh_short_C2"/>
    <property type="match status" value="1"/>
</dbReference>
<protein>
    <submittedName>
        <fullName evidence="3">3-oxoacyl-[acyl-carrier protein] reductase</fullName>
        <ecNumber evidence="3">1.1.1.100</ecNumber>
    </submittedName>
</protein>
<dbReference type="InterPro" id="IPR036291">
    <property type="entry name" value="NAD(P)-bd_dom_sf"/>
</dbReference>
<dbReference type="PANTHER" id="PTHR42760:SF78">
    <property type="entry name" value="3-OXOACYL-[ACYL-CARRIER-PROTEIN] REDUCTASE [NADH]"/>
    <property type="match status" value="1"/>
</dbReference>
<gene>
    <name evidence="3" type="ORF">HNQ39_001935</name>
</gene>